<evidence type="ECO:0000313" key="3">
    <source>
        <dbReference type="EMBL" id="TKR70053.1"/>
    </source>
</evidence>
<proteinExistence type="predicted"/>
<dbReference type="Proteomes" id="UP000298663">
    <property type="component" value="Unassembled WGS sequence"/>
</dbReference>
<gene>
    <name evidence="3" type="ORF">L596_022122</name>
</gene>
<dbReference type="Pfam" id="PF00102">
    <property type="entry name" value="Y_phosphatase"/>
    <property type="match status" value="1"/>
</dbReference>
<evidence type="ECO:0000313" key="4">
    <source>
        <dbReference type="Proteomes" id="UP000298663"/>
    </source>
</evidence>
<evidence type="ECO:0000256" key="1">
    <source>
        <dbReference type="SAM" id="MobiDB-lite"/>
    </source>
</evidence>
<protein>
    <recommendedName>
        <fullName evidence="2">Tyrosine-protein phosphatase domain-containing protein</fullName>
    </recommendedName>
</protein>
<dbReference type="InterPro" id="IPR050348">
    <property type="entry name" value="Protein-Tyr_Phosphatase"/>
</dbReference>
<accession>A0A4U5MLM7</accession>
<dbReference type="SMART" id="SM00404">
    <property type="entry name" value="PTPc_motif"/>
    <property type="match status" value="1"/>
</dbReference>
<dbReference type="InterPro" id="IPR029021">
    <property type="entry name" value="Prot-tyrosine_phosphatase-like"/>
</dbReference>
<feature type="compositionally biased region" description="Basic residues" evidence="1">
    <location>
        <begin position="10"/>
        <end position="20"/>
    </location>
</feature>
<dbReference type="InterPro" id="IPR000242">
    <property type="entry name" value="PTP_cat"/>
</dbReference>
<dbReference type="InterPro" id="IPR003595">
    <property type="entry name" value="Tyr_Pase_cat"/>
</dbReference>
<dbReference type="EMBL" id="AZBU02000007">
    <property type="protein sequence ID" value="TKR70053.1"/>
    <property type="molecule type" value="Genomic_DNA"/>
</dbReference>
<dbReference type="STRING" id="34508.A0A4U5MLM7"/>
<reference evidence="3 4" key="1">
    <citation type="journal article" date="2015" name="Genome Biol.">
        <title>Comparative genomics of Steinernema reveals deeply conserved gene regulatory networks.</title>
        <authorList>
            <person name="Dillman A.R."/>
            <person name="Macchietto M."/>
            <person name="Porter C.F."/>
            <person name="Rogers A."/>
            <person name="Williams B."/>
            <person name="Antoshechkin I."/>
            <person name="Lee M.M."/>
            <person name="Goodwin Z."/>
            <person name="Lu X."/>
            <person name="Lewis E.E."/>
            <person name="Goodrich-Blair H."/>
            <person name="Stock S.P."/>
            <person name="Adams B.J."/>
            <person name="Sternberg P.W."/>
            <person name="Mortazavi A."/>
        </authorList>
    </citation>
    <scope>NUCLEOTIDE SEQUENCE [LARGE SCALE GENOMIC DNA]</scope>
    <source>
        <strain evidence="3 4">ALL</strain>
    </source>
</reference>
<dbReference type="SMART" id="SM00194">
    <property type="entry name" value="PTPc"/>
    <property type="match status" value="1"/>
</dbReference>
<evidence type="ECO:0000259" key="2">
    <source>
        <dbReference type="PROSITE" id="PS50055"/>
    </source>
</evidence>
<dbReference type="PROSITE" id="PS50055">
    <property type="entry name" value="TYR_PHOSPHATASE_PTP"/>
    <property type="match status" value="1"/>
</dbReference>
<dbReference type="PANTHER" id="PTHR19134:SF449">
    <property type="entry name" value="TYROSINE-PROTEIN PHOSPHATASE 1"/>
    <property type="match status" value="1"/>
</dbReference>
<feature type="region of interest" description="Disordered" evidence="1">
    <location>
        <begin position="364"/>
        <end position="385"/>
    </location>
</feature>
<dbReference type="OrthoDB" id="5849916at2759"/>
<comment type="caution">
    <text evidence="3">The sequence shown here is derived from an EMBL/GenBank/DDBJ whole genome shotgun (WGS) entry which is preliminary data.</text>
</comment>
<name>A0A4U5MLM7_STECR</name>
<dbReference type="PRINTS" id="PR00700">
    <property type="entry name" value="PRTYPHPHTASE"/>
</dbReference>
<feature type="domain" description="Tyrosine-protein phosphatase" evidence="2">
    <location>
        <begin position="74"/>
        <end position="337"/>
    </location>
</feature>
<dbReference type="SUPFAM" id="SSF52799">
    <property type="entry name" value="(Phosphotyrosine protein) phosphatases II"/>
    <property type="match status" value="1"/>
</dbReference>
<reference evidence="3 4" key="2">
    <citation type="journal article" date="2019" name="G3 (Bethesda)">
        <title>Hybrid Assembly of the Genome of the Entomopathogenic Nematode Steinernema carpocapsae Identifies the X-Chromosome.</title>
        <authorList>
            <person name="Serra L."/>
            <person name="Macchietto M."/>
            <person name="Macias-Munoz A."/>
            <person name="McGill C.J."/>
            <person name="Rodriguez I.M."/>
            <person name="Rodriguez B."/>
            <person name="Murad R."/>
            <person name="Mortazavi A."/>
        </authorList>
    </citation>
    <scope>NUCLEOTIDE SEQUENCE [LARGE SCALE GENOMIC DNA]</scope>
    <source>
        <strain evidence="3 4">ALL</strain>
    </source>
</reference>
<dbReference type="GO" id="GO:0004725">
    <property type="term" value="F:protein tyrosine phosphatase activity"/>
    <property type="evidence" value="ECO:0007669"/>
    <property type="project" value="InterPro"/>
</dbReference>
<dbReference type="PANTHER" id="PTHR19134">
    <property type="entry name" value="RECEPTOR-TYPE TYROSINE-PROTEIN PHOSPHATASE"/>
    <property type="match status" value="1"/>
</dbReference>
<keyword evidence="4" id="KW-1185">Reference proteome</keyword>
<feature type="region of interest" description="Disordered" evidence="1">
    <location>
        <begin position="1"/>
        <end position="32"/>
    </location>
</feature>
<organism evidence="3 4">
    <name type="scientific">Steinernema carpocapsae</name>
    <name type="common">Entomopathogenic nematode</name>
    <dbReference type="NCBI Taxonomy" id="34508"/>
    <lineage>
        <taxon>Eukaryota</taxon>
        <taxon>Metazoa</taxon>
        <taxon>Ecdysozoa</taxon>
        <taxon>Nematoda</taxon>
        <taxon>Chromadorea</taxon>
        <taxon>Rhabditida</taxon>
        <taxon>Tylenchina</taxon>
        <taxon>Panagrolaimomorpha</taxon>
        <taxon>Strongyloidoidea</taxon>
        <taxon>Steinernematidae</taxon>
        <taxon>Steinernema</taxon>
    </lineage>
</organism>
<feature type="compositionally biased region" description="Acidic residues" evidence="1">
    <location>
        <begin position="365"/>
        <end position="375"/>
    </location>
</feature>
<feature type="compositionally biased region" description="Basic and acidic residues" evidence="1">
    <location>
        <begin position="376"/>
        <end position="385"/>
    </location>
</feature>
<dbReference type="CDD" id="cd00047">
    <property type="entry name" value="PTPc"/>
    <property type="match status" value="1"/>
</dbReference>
<dbReference type="AlphaFoldDB" id="A0A4U5MLM7"/>
<dbReference type="Gene3D" id="3.90.190.10">
    <property type="entry name" value="Protein tyrosine phosphatase superfamily"/>
    <property type="match status" value="1"/>
</dbReference>
<sequence>MAGRANTKSANKKGAGKTRKFTNGENEDEGVTPADVFLDQVTNRLTDRKMQEDMYSKVIEPATWNSSTFEEWHKNHKPERPVVPIFEMKHQERIALPKIEGATGPEANTWIHAHYVQMDRQDYILAQSVFEEEVVNFWRMVYQDDCPLVVCLLAPKEFSTTDRKLCFPYWPKTAKDNIVIGKDLVKVEFKNKKEAKQWVIYDLQLMVNSGPKEKEADGEDDPGNVVKSVTLYHYTEWADETYPDPTAFGDFVKIVSTRLAEVNKTPVNEYYPPLILQSHSTLHRASTVLALITMCGDIDRRDGFDPPAVALELARYRPGALSARFSYLTFYAVSIRLAIINGWHPNVQEAEHFIKNLVKPLDAEKDVDEETDSDEEGTKERTMEK</sequence>